<name>A0AAV7UMS3_PLEWA</name>
<dbReference type="Proteomes" id="UP001066276">
    <property type="component" value="Chromosome 3_1"/>
</dbReference>
<evidence type="ECO:0000313" key="3">
    <source>
        <dbReference type="Proteomes" id="UP001066276"/>
    </source>
</evidence>
<evidence type="ECO:0000313" key="2">
    <source>
        <dbReference type="EMBL" id="KAJ1189991.1"/>
    </source>
</evidence>
<dbReference type="AlphaFoldDB" id="A0AAV7UMS3"/>
<sequence length="189" mass="19614">MQVLDNSSGEGEEGVPMEKEGEGDPLIPISHKWPTMLELSATEREGEEMADGGDTLGRASPHLTVRCGAPCKVYGESQKKGTVTLSKEVLGGAVGRSSQLGALGVPRFRAGDFDFAGTPNLRGQGERRGRGEPGEPGAARAPLLEEQTEPRAAGQSSSPGRMTQRRLVADAPGERCGGKSFAPASAAAS</sequence>
<feature type="region of interest" description="Disordered" evidence="1">
    <location>
        <begin position="111"/>
        <end position="189"/>
    </location>
</feature>
<feature type="compositionally biased region" description="Basic and acidic residues" evidence="1">
    <location>
        <begin position="124"/>
        <end position="133"/>
    </location>
</feature>
<evidence type="ECO:0000256" key="1">
    <source>
        <dbReference type="SAM" id="MobiDB-lite"/>
    </source>
</evidence>
<proteinExistence type="predicted"/>
<gene>
    <name evidence="2" type="ORF">NDU88_006732</name>
</gene>
<keyword evidence="3" id="KW-1185">Reference proteome</keyword>
<reference evidence="2" key="1">
    <citation type="journal article" date="2022" name="bioRxiv">
        <title>Sequencing and chromosome-scale assembly of the giantPleurodeles waltlgenome.</title>
        <authorList>
            <person name="Brown T."/>
            <person name="Elewa A."/>
            <person name="Iarovenko S."/>
            <person name="Subramanian E."/>
            <person name="Araus A.J."/>
            <person name="Petzold A."/>
            <person name="Susuki M."/>
            <person name="Suzuki K.-i.T."/>
            <person name="Hayashi T."/>
            <person name="Toyoda A."/>
            <person name="Oliveira C."/>
            <person name="Osipova E."/>
            <person name="Leigh N.D."/>
            <person name="Simon A."/>
            <person name="Yun M.H."/>
        </authorList>
    </citation>
    <scope>NUCLEOTIDE SEQUENCE</scope>
    <source>
        <strain evidence="2">20211129_DDA</strain>
        <tissue evidence="2">Liver</tissue>
    </source>
</reference>
<organism evidence="2 3">
    <name type="scientific">Pleurodeles waltl</name>
    <name type="common">Iberian ribbed newt</name>
    <dbReference type="NCBI Taxonomy" id="8319"/>
    <lineage>
        <taxon>Eukaryota</taxon>
        <taxon>Metazoa</taxon>
        <taxon>Chordata</taxon>
        <taxon>Craniata</taxon>
        <taxon>Vertebrata</taxon>
        <taxon>Euteleostomi</taxon>
        <taxon>Amphibia</taxon>
        <taxon>Batrachia</taxon>
        <taxon>Caudata</taxon>
        <taxon>Salamandroidea</taxon>
        <taxon>Salamandridae</taxon>
        <taxon>Pleurodelinae</taxon>
        <taxon>Pleurodeles</taxon>
    </lineage>
</organism>
<comment type="caution">
    <text evidence="2">The sequence shown here is derived from an EMBL/GenBank/DDBJ whole genome shotgun (WGS) entry which is preliminary data.</text>
</comment>
<dbReference type="EMBL" id="JANPWB010000005">
    <property type="protein sequence ID" value="KAJ1189991.1"/>
    <property type="molecule type" value="Genomic_DNA"/>
</dbReference>
<feature type="compositionally biased region" description="Low complexity" evidence="1">
    <location>
        <begin position="135"/>
        <end position="144"/>
    </location>
</feature>
<protein>
    <submittedName>
        <fullName evidence="2">Uncharacterized protein</fullName>
    </submittedName>
</protein>
<accession>A0AAV7UMS3</accession>
<feature type="region of interest" description="Disordered" evidence="1">
    <location>
        <begin position="1"/>
        <end position="31"/>
    </location>
</feature>